<keyword evidence="2" id="KW-1185">Reference proteome</keyword>
<organism evidence="1 2">
    <name type="scientific">Cirrhinus molitorella</name>
    <name type="common">mud carp</name>
    <dbReference type="NCBI Taxonomy" id="172907"/>
    <lineage>
        <taxon>Eukaryota</taxon>
        <taxon>Metazoa</taxon>
        <taxon>Chordata</taxon>
        <taxon>Craniata</taxon>
        <taxon>Vertebrata</taxon>
        <taxon>Euteleostomi</taxon>
        <taxon>Actinopterygii</taxon>
        <taxon>Neopterygii</taxon>
        <taxon>Teleostei</taxon>
        <taxon>Ostariophysi</taxon>
        <taxon>Cypriniformes</taxon>
        <taxon>Cyprinidae</taxon>
        <taxon>Labeoninae</taxon>
        <taxon>Labeonini</taxon>
        <taxon>Cirrhinus</taxon>
    </lineage>
</organism>
<evidence type="ECO:0000313" key="2">
    <source>
        <dbReference type="Proteomes" id="UP001558613"/>
    </source>
</evidence>
<evidence type="ECO:0000313" key="1">
    <source>
        <dbReference type="EMBL" id="KAL1250890.1"/>
    </source>
</evidence>
<sequence length="148" mass="15980">MSSCGLTGSLVWTCTGSGVKQGVSACQQIRQRLCWATAGLGCWQEGEHDVPPCDSTVQTASPLWRLKCRPLEGDPLTPPLLGCDLWRPPAAFSRNRGCGAGGSRRAVCGSTLQVKPMDSGQNRFITSTLSQLKILWGKYEPLMTFPPL</sequence>
<gene>
    <name evidence="1" type="ORF">QQF64_018686</name>
</gene>
<reference evidence="1 2" key="1">
    <citation type="submission" date="2023-09" db="EMBL/GenBank/DDBJ databases">
        <authorList>
            <person name="Wang M."/>
        </authorList>
    </citation>
    <scope>NUCLEOTIDE SEQUENCE [LARGE SCALE GENOMIC DNA]</scope>
    <source>
        <strain evidence="1">GT-2023</strain>
        <tissue evidence="1">Liver</tissue>
    </source>
</reference>
<protein>
    <submittedName>
        <fullName evidence="1">Uncharacterized protein</fullName>
    </submittedName>
</protein>
<dbReference type="EMBL" id="JAYMGO010000022">
    <property type="protein sequence ID" value="KAL1250890.1"/>
    <property type="molecule type" value="Genomic_DNA"/>
</dbReference>
<accession>A0ABR3LEU3</accession>
<dbReference type="Proteomes" id="UP001558613">
    <property type="component" value="Unassembled WGS sequence"/>
</dbReference>
<proteinExistence type="predicted"/>
<comment type="caution">
    <text evidence="1">The sequence shown here is derived from an EMBL/GenBank/DDBJ whole genome shotgun (WGS) entry which is preliminary data.</text>
</comment>
<name>A0ABR3LEU3_9TELE</name>